<name>A0ABT0M8S7_9BACL</name>
<evidence type="ECO:0000256" key="3">
    <source>
        <dbReference type="ARBA" id="ARBA00022475"/>
    </source>
</evidence>
<feature type="transmembrane region" description="Helical" evidence="7">
    <location>
        <begin position="165"/>
        <end position="188"/>
    </location>
</feature>
<feature type="transmembrane region" description="Helical" evidence="7">
    <location>
        <begin position="21"/>
        <end position="43"/>
    </location>
</feature>
<evidence type="ECO:0000256" key="2">
    <source>
        <dbReference type="ARBA" id="ARBA00005262"/>
    </source>
</evidence>
<reference evidence="8 9" key="1">
    <citation type="submission" date="2022-05" db="EMBL/GenBank/DDBJ databases">
        <title>Sporolactobacillus sp nov CPB3-1, isolated from tree bark (Mangifera indica L.).</title>
        <authorList>
            <person name="Phuengjayaem S."/>
            <person name="Tanasupawat S."/>
        </authorList>
    </citation>
    <scope>NUCLEOTIDE SEQUENCE [LARGE SCALE GENOMIC DNA]</scope>
    <source>
        <strain evidence="8 9">CPB3-1</strain>
    </source>
</reference>
<dbReference type="PANTHER" id="PTHR43663:SF1">
    <property type="entry name" value="CHROMATE TRANSPORTER"/>
    <property type="match status" value="1"/>
</dbReference>
<keyword evidence="6 7" id="KW-0472">Membrane</keyword>
<accession>A0ABT0M8S7</accession>
<keyword evidence="9" id="KW-1185">Reference proteome</keyword>
<comment type="similarity">
    <text evidence="2">Belongs to the chromate ion transporter (CHR) (TC 2.A.51) family.</text>
</comment>
<dbReference type="InterPro" id="IPR052518">
    <property type="entry name" value="CHR_Transporter"/>
</dbReference>
<sequence length="199" mass="21744">MTQQEKQRALQRSSLAIHWDLFIAFFRSGMVSFGGGPSGIPLIEAEVVKRYHWMTIEEFGNLVALANALPGPINTKLAGYVGWKVKGFTGMLAALLAVVLPTVILMIALLGVLVRFGDQRWVRGMTQAVLPVVGVLMAQLTWQFMKNAGKGLGWTISLILTGLSFVLMEVLHVHPAILIALTLLLVLLKPSKKKASERG</sequence>
<gene>
    <name evidence="8" type="ORF">M3N64_04760</name>
</gene>
<evidence type="ECO:0000256" key="7">
    <source>
        <dbReference type="SAM" id="Phobius"/>
    </source>
</evidence>
<dbReference type="RefSeq" id="WP_249098874.1">
    <property type="nucleotide sequence ID" value="NZ_JAMAST010000003.1"/>
</dbReference>
<dbReference type="PANTHER" id="PTHR43663">
    <property type="entry name" value="CHROMATE TRANSPORT PROTEIN-RELATED"/>
    <property type="match status" value="1"/>
</dbReference>
<evidence type="ECO:0000313" key="9">
    <source>
        <dbReference type="Proteomes" id="UP001203004"/>
    </source>
</evidence>
<keyword evidence="3" id="KW-1003">Cell membrane</keyword>
<evidence type="ECO:0000256" key="1">
    <source>
        <dbReference type="ARBA" id="ARBA00004651"/>
    </source>
</evidence>
<dbReference type="EMBL" id="JAMAST010000003">
    <property type="protein sequence ID" value="MCL1631259.1"/>
    <property type="molecule type" value="Genomic_DNA"/>
</dbReference>
<evidence type="ECO:0000256" key="4">
    <source>
        <dbReference type="ARBA" id="ARBA00022692"/>
    </source>
</evidence>
<dbReference type="InterPro" id="IPR003370">
    <property type="entry name" value="Chromate_transpt"/>
</dbReference>
<comment type="subcellular location">
    <subcellularLocation>
        <location evidence="1">Cell membrane</location>
        <topology evidence="1">Multi-pass membrane protein</topology>
    </subcellularLocation>
</comment>
<evidence type="ECO:0000256" key="6">
    <source>
        <dbReference type="ARBA" id="ARBA00023136"/>
    </source>
</evidence>
<protein>
    <submittedName>
        <fullName evidence="8">Chromate transporter</fullName>
    </submittedName>
</protein>
<organism evidence="8 9">
    <name type="scientific">Sporolactobacillus mangiferae</name>
    <dbReference type="NCBI Taxonomy" id="2940498"/>
    <lineage>
        <taxon>Bacteria</taxon>
        <taxon>Bacillati</taxon>
        <taxon>Bacillota</taxon>
        <taxon>Bacilli</taxon>
        <taxon>Bacillales</taxon>
        <taxon>Sporolactobacillaceae</taxon>
        <taxon>Sporolactobacillus</taxon>
    </lineage>
</organism>
<proteinExistence type="inferred from homology"/>
<feature type="transmembrane region" description="Helical" evidence="7">
    <location>
        <begin position="128"/>
        <end position="145"/>
    </location>
</feature>
<keyword evidence="4 7" id="KW-0812">Transmembrane</keyword>
<keyword evidence="5 7" id="KW-1133">Transmembrane helix</keyword>
<evidence type="ECO:0000313" key="8">
    <source>
        <dbReference type="EMBL" id="MCL1631259.1"/>
    </source>
</evidence>
<dbReference type="Pfam" id="PF02417">
    <property type="entry name" value="Chromate_transp"/>
    <property type="match status" value="1"/>
</dbReference>
<evidence type="ECO:0000256" key="5">
    <source>
        <dbReference type="ARBA" id="ARBA00022989"/>
    </source>
</evidence>
<dbReference type="Proteomes" id="UP001203004">
    <property type="component" value="Unassembled WGS sequence"/>
</dbReference>
<feature type="transmembrane region" description="Helical" evidence="7">
    <location>
        <begin position="91"/>
        <end position="116"/>
    </location>
</feature>
<comment type="caution">
    <text evidence="8">The sequence shown here is derived from an EMBL/GenBank/DDBJ whole genome shotgun (WGS) entry which is preliminary data.</text>
</comment>